<gene>
    <name evidence="1" type="ORF">FNV43_RR12165</name>
</gene>
<protein>
    <submittedName>
        <fullName evidence="1">Uncharacterized protein</fullName>
    </submittedName>
</protein>
<accession>A0A8K0H7S4</accession>
<dbReference type="OrthoDB" id="611190at2759"/>
<organism evidence="1 2">
    <name type="scientific">Rhamnella rubrinervis</name>
    <dbReference type="NCBI Taxonomy" id="2594499"/>
    <lineage>
        <taxon>Eukaryota</taxon>
        <taxon>Viridiplantae</taxon>
        <taxon>Streptophyta</taxon>
        <taxon>Embryophyta</taxon>
        <taxon>Tracheophyta</taxon>
        <taxon>Spermatophyta</taxon>
        <taxon>Magnoliopsida</taxon>
        <taxon>eudicotyledons</taxon>
        <taxon>Gunneridae</taxon>
        <taxon>Pentapetalae</taxon>
        <taxon>rosids</taxon>
        <taxon>fabids</taxon>
        <taxon>Rosales</taxon>
        <taxon>Rhamnaceae</taxon>
        <taxon>rhamnoid group</taxon>
        <taxon>Rhamneae</taxon>
        <taxon>Rhamnella</taxon>
    </lineage>
</organism>
<proteinExistence type="predicted"/>
<dbReference type="EMBL" id="VOIH02000005">
    <property type="protein sequence ID" value="KAF3446985.1"/>
    <property type="molecule type" value="Genomic_DNA"/>
</dbReference>
<comment type="caution">
    <text evidence="1">The sequence shown here is derived from an EMBL/GenBank/DDBJ whole genome shotgun (WGS) entry which is preliminary data.</text>
</comment>
<name>A0A8K0H7S4_9ROSA</name>
<evidence type="ECO:0000313" key="1">
    <source>
        <dbReference type="EMBL" id="KAF3446985.1"/>
    </source>
</evidence>
<dbReference type="Proteomes" id="UP000796880">
    <property type="component" value="Unassembled WGS sequence"/>
</dbReference>
<dbReference type="AlphaFoldDB" id="A0A8K0H7S4"/>
<evidence type="ECO:0000313" key="2">
    <source>
        <dbReference type="Proteomes" id="UP000796880"/>
    </source>
</evidence>
<keyword evidence="2" id="KW-1185">Reference proteome</keyword>
<reference evidence="1" key="1">
    <citation type="submission" date="2020-03" db="EMBL/GenBank/DDBJ databases">
        <title>A high-quality chromosome-level genome assembly of a woody plant with both climbing and erect habits, Rhamnella rubrinervis.</title>
        <authorList>
            <person name="Lu Z."/>
            <person name="Yang Y."/>
            <person name="Zhu X."/>
            <person name="Sun Y."/>
        </authorList>
    </citation>
    <scope>NUCLEOTIDE SEQUENCE</scope>
    <source>
        <strain evidence="1">BYM</strain>
        <tissue evidence="1">Leaf</tissue>
    </source>
</reference>
<sequence length="301" mass="34342">MTKNPIDVNQQWKYSNHMSKFWIPSPSLFSLTSLFYHQIKTAPLSALLRISLCEFVVRVHRLKIVRFIDTIITTIINTLAMASSDTQGPSLYNWHASKWFGLLLSMGLNEPLPQSIRCVPSNIDCLGSGAALCLRAVVDSDHWRIASDNMVTMVCIYVDAALRRCPNQTNAYMSLITALYVYPWRYDSQLQLIIEEMELRYFDGMDYVREAAFEACNILRKTPRMLVRSPSLNASLDVDGDDELVSSTNDLPGDSTSDLPGHSNVRVCSRRFILIVVCQVNFVLKLVEKDSMEDYERRRKP</sequence>